<evidence type="ECO:0000256" key="1">
    <source>
        <dbReference type="ARBA" id="ARBA00022741"/>
    </source>
</evidence>
<gene>
    <name evidence="5" type="ORF">IAB63_01590</name>
</gene>
<evidence type="ECO:0000259" key="4">
    <source>
        <dbReference type="PROSITE" id="PS50011"/>
    </source>
</evidence>
<keyword evidence="1" id="KW-0547">Nucleotide-binding</keyword>
<dbReference type="SUPFAM" id="SSF56112">
    <property type="entry name" value="Protein kinase-like (PK-like)"/>
    <property type="match status" value="1"/>
</dbReference>
<dbReference type="InterPro" id="IPR000719">
    <property type="entry name" value="Prot_kinase_dom"/>
</dbReference>
<dbReference type="Pfam" id="PF00069">
    <property type="entry name" value="Pkinase"/>
    <property type="match status" value="1"/>
</dbReference>
<keyword evidence="3" id="KW-0472">Membrane</keyword>
<keyword evidence="2" id="KW-0067">ATP-binding</keyword>
<dbReference type="PROSITE" id="PS50011">
    <property type="entry name" value="PROTEIN_KINASE_DOM"/>
    <property type="match status" value="1"/>
</dbReference>
<feature type="domain" description="Protein kinase" evidence="4">
    <location>
        <begin position="62"/>
        <end position="337"/>
    </location>
</feature>
<sequence length="770" mass="88842">MESRIVDRRKSILSLGIERVHIAGSDYVLQGEPKRGGSCLVYTAIKTEQVGDTVYEHRVLLKEFYPLLGMGQTAGILRDQDGSLQVPETTRCSEDYKRNLKRFQASYGMMLELGRTETGAEHTTVAVSMMEDNGTWYMEEAYDTGESLDVFVGKWQLDLKDFLNVFYRCLEAVGRLHRLGYYHLDLKPQNISCTRNIVIKLIDTDSFVQISRLSEYKVLSWTRGYSAPELESAIRSPEDMPYLIGPWTDVFSLAQILCWYLFGHPLEEEEKEAALDQLEKAVEKRLIRIESLPDGDMSERTFSMKGVYMLRQILSDALNPRWKQRPSSVSALKDALVDAYNELFAPEAGAVLVDNFHIPDVIGYVFEKRIGQLETLFEYGDYAGVAILSDDQGKRKALAYTYGAVRRMDYQCIMELHCKSFTDIPGQFFEHKRNTYEFVYPVDSLEGRGIYIWYANRDRLKSWLTDCDLPVLLIIFDEREEDVLDKEEAVIMKELLELPACDWLIVGQYNRCRSRNKLQYDIRTLDLDRENEQPMAPKTYEKRVQRRRIALAAHLAVACILAWMGRWLALLGASQAVPAYKVFETEEFVYFALRQDFAPESLIYVAGAVLVYIGILCGLYGMYRYYRPYGWKMFLQKYAFAIGALFAFLLTLAVPEAYADEALSWVMDRYGIAWYQTYLVERMALGLLYCMGAAFLILWLWHICFGERSRSRWLQAAAALTWMFSAGFAVLQTWVNRGEMVFLIICLAVDLAATLCFLRQKKPCKEQMEE</sequence>
<evidence type="ECO:0000313" key="5">
    <source>
        <dbReference type="EMBL" id="HIU01927.1"/>
    </source>
</evidence>
<dbReference type="Proteomes" id="UP000824164">
    <property type="component" value="Unassembled WGS sequence"/>
</dbReference>
<dbReference type="Gene3D" id="1.10.510.10">
    <property type="entry name" value="Transferase(Phosphotransferase) domain 1"/>
    <property type="match status" value="1"/>
</dbReference>
<dbReference type="GO" id="GO:0035556">
    <property type="term" value="P:intracellular signal transduction"/>
    <property type="evidence" value="ECO:0007669"/>
    <property type="project" value="TreeGrafter"/>
</dbReference>
<feature type="transmembrane region" description="Helical" evidence="3">
    <location>
        <begin position="713"/>
        <end position="734"/>
    </location>
</feature>
<keyword evidence="3" id="KW-1133">Transmembrane helix</keyword>
<organism evidence="5 6">
    <name type="scientific">Candidatus Onthocola gallistercoris</name>
    <dbReference type="NCBI Taxonomy" id="2840876"/>
    <lineage>
        <taxon>Bacteria</taxon>
        <taxon>Bacillati</taxon>
        <taxon>Bacillota</taxon>
        <taxon>Bacilli</taxon>
        <taxon>Candidatus Onthocola</taxon>
    </lineage>
</organism>
<dbReference type="AlphaFoldDB" id="A0A9D1HGV5"/>
<dbReference type="EMBL" id="DVLT01000008">
    <property type="protein sequence ID" value="HIU01927.1"/>
    <property type="molecule type" value="Genomic_DNA"/>
</dbReference>
<evidence type="ECO:0000256" key="2">
    <source>
        <dbReference type="ARBA" id="ARBA00022840"/>
    </source>
</evidence>
<evidence type="ECO:0000313" key="6">
    <source>
        <dbReference type="Proteomes" id="UP000824164"/>
    </source>
</evidence>
<feature type="transmembrane region" description="Helical" evidence="3">
    <location>
        <begin position="679"/>
        <end position="701"/>
    </location>
</feature>
<comment type="caution">
    <text evidence="5">The sequence shown here is derived from an EMBL/GenBank/DDBJ whole genome shotgun (WGS) entry which is preliminary data.</text>
</comment>
<dbReference type="GO" id="GO:0005737">
    <property type="term" value="C:cytoplasm"/>
    <property type="evidence" value="ECO:0007669"/>
    <property type="project" value="TreeGrafter"/>
</dbReference>
<reference evidence="5" key="2">
    <citation type="journal article" date="2021" name="PeerJ">
        <title>Extensive microbial diversity within the chicken gut microbiome revealed by metagenomics and culture.</title>
        <authorList>
            <person name="Gilroy R."/>
            <person name="Ravi A."/>
            <person name="Getino M."/>
            <person name="Pursley I."/>
            <person name="Horton D.L."/>
            <person name="Alikhan N.F."/>
            <person name="Baker D."/>
            <person name="Gharbi K."/>
            <person name="Hall N."/>
            <person name="Watson M."/>
            <person name="Adriaenssens E.M."/>
            <person name="Foster-Nyarko E."/>
            <person name="Jarju S."/>
            <person name="Secka A."/>
            <person name="Antonio M."/>
            <person name="Oren A."/>
            <person name="Chaudhuri R.R."/>
            <person name="La Ragione R."/>
            <person name="Hildebrand F."/>
            <person name="Pallen M.J."/>
        </authorList>
    </citation>
    <scope>NUCLEOTIDE SEQUENCE</scope>
    <source>
        <strain evidence="5">CHK187-14744</strain>
    </source>
</reference>
<dbReference type="SMART" id="SM00220">
    <property type="entry name" value="S_TKc"/>
    <property type="match status" value="1"/>
</dbReference>
<feature type="transmembrane region" description="Helical" evidence="3">
    <location>
        <begin position="740"/>
        <end position="758"/>
    </location>
</feature>
<dbReference type="InterPro" id="IPR011009">
    <property type="entry name" value="Kinase-like_dom_sf"/>
</dbReference>
<keyword evidence="3" id="KW-0812">Transmembrane</keyword>
<name>A0A9D1HGV5_9FIRM</name>
<feature type="transmembrane region" description="Helical" evidence="3">
    <location>
        <begin position="602"/>
        <end position="626"/>
    </location>
</feature>
<proteinExistence type="predicted"/>
<feature type="transmembrane region" description="Helical" evidence="3">
    <location>
        <begin position="638"/>
        <end position="659"/>
    </location>
</feature>
<dbReference type="GO" id="GO:0005524">
    <property type="term" value="F:ATP binding"/>
    <property type="evidence" value="ECO:0007669"/>
    <property type="project" value="UniProtKB-KW"/>
</dbReference>
<accession>A0A9D1HGV5</accession>
<dbReference type="GO" id="GO:0004674">
    <property type="term" value="F:protein serine/threonine kinase activity"/>
    <property type="evidence" value="ECO:0007669"/>
    <property type="project" value="TreeGrafter"/>
</dbReference>
<evidence type="ECO:0000256" key="3">
    <source>
        <dbReference type="SAM" id="Phobius"/>
    </source>
</evidence>
<reference evidence="5" key="1">
    <citation type="submission" date="2020-10" db="EMBL/GenBank/DDBJ databases">
        <authorList>
            <person name="Gilroy R."/>
        </authorList>
    </citation>
    <scope>NUCLEOTIDE SEQUENCE</scope>
    <source>
        <strain evidence="5">CHK187-14744</strain>
    </source>
</reference>
<dbReference type="PANTHER" id="PTHR24346">
    <property type="entry name" value="MAP/MICROTUBULE AFFINITY-REGULATING KINASE"/>
    <property type="match status" value="1"/>
</dbReference>
<feature type="transmembrane region" description="Helical" evidence="3">
    <location>
        <begin position="549"/>
        <end position="569"/>
    </location>
</feature>
<dbReference type="PANTHER" id="PTHR24346:SF30">
    <property type="entry name" value="MATERNAL EMBRYONIC LEUCINE ZIPPER KINASE"/>
    <property type="match status" value="1"/>
</dbReference>
<protein>
    <recommendedName>
        <fullName evidence="4">Protein kinase domain-containing protein</fullName>
    </recommendedName>
</protein>